<dbReference type="SUPFAM" id="SSF51294">
    <property type="entry name" value="Hedgehog/intein (Hint) domain"/>
    <property type="match status" value="1"/>
</dbReference>
<evidence type="ECO:0000313" key="2">
    <source>
        <dbReference type="Proteomes" id="UP000264217"/>
    </source>
</evidence>
<sequence>MSFAFGTRITTPEGVKLIQEFNIGDNAMAYTAGGEMPKKVIFSSGAGPLAHSVMMYLRFDEKDLIVTPDQLFKLPDSTIKRADRLATGDQLLTADNGSATLQSVVQGMFDGGVHTIAIDNMERDGEHLIIANGIVCGDYFMEMNGWNEG</sequence>
<dbReference type="OrthoDB" id="7191465at2"/>
<dbReference type="EMBL" id="QWDC01000002">
    <property type="protein sequence ID" value="RFZ92035.1"/>
    <property type="molecule type" value="Genomic_DNA"/>
</dbReference>
<evidence type="ECO:0000313" key="1">
    <source>
        <dbReference type="EMBL" id="RFZ92035.1"/>
    </source>
</evidence>
<accession>A0A372NS12</accession>
<comment type="caution">
    <text evidence="1">The sequence shown here is derived from an EMBL/GenBank/DDBJ whole genome shotgun (WGS) entry which is preliminary data.</text>
</comment>
<dbReference type="RefSeq" id="WP_117391746.1">
    <property type="nucleotide sequence ID" value="NZ_QWDC01000002.1"/>
</dbReference>
<dbReference type="Proteomes" id="UP000264217">
    <property type="component" value="Unassembled WGS sequence"/>
</dbReference>
<gene>
    <name evidence="1" type="ORF">D0C36_11345</name>
</gene>
<reference evidence="1 2" key="1">
    <citation type="submission" date="2018-08" db="EMBL/GenBank/DDBJ databases">
        <title>Mucilaginibacter sp. MYSH2.</title>
        <authorList>
            <person name="Seo T."/>
        </authorList>
    </citation>
    <scope>NUCLEOTIDE SEQUENCE [LARGE SCALE GENOMIC DNA]</scope>
    <source>
        <strain evidence="1 2">MYSH2</strain>
    </source>
</reference>
<dbReference type="AlphaFoldDB" id="A0A372NS12"/>
<dbReference type="InterPro" id="IPR036844">
    <property type="entry name" value="Hint_dom_sf"/>
</dbReference>
<name>A0A372NS12_9SPHI</name>
<organism evidence="1 2">
    <name type="scientific">Mucilaginibacter conchicola</name>
    <dbReference type="NCBI Taxonomy" id="2303333"/>
    <lineage>
        <taxon>Bacteria</taxon>
        <taxon>Pseudomonadati</taxon>
        <taxon>Bacteroidota</taxon>
        <taxon>Sphingobacteriia</taxon>
        <taxon>Sphingobacteriales</taxon>
        <taxon>Sphingobacteriaceae</taxon>
        <taxon>Mucilaginibacter</taxon>
    </lineage>
</organism>
<protein>
    <recommendedName>
        <fullName evidence="3">Hint domain-containing protein</fullName>
    </recommendedName>
</protein>
<proteinExistence type="predicted"/>
<dbReference type="Gene3D" id="2.170.16.10">
    <property type="entry name" value="Hedgehog/Intein (Hint) domain"/>
    <property type="match status" value="1"/>
</dbReference>
<keyword evidence="2" id="KW-1185">Reference proteome</keyword>
<evidence type="ECO:0008006" key="3">
    <source>
        <dbReference type="Google" id="ProtNLM"/>
    </source>
</evidence>